<evidence type="ECO:0000313" key="2">
    <source>
        <dbReference type="Proteomes" id="UP000480151"/>
    </source>
</evidence>
<evidence type="ECO:0000313" key="1">
    <source>
        <dbReference type="EMBL" id="NGM83484.1"/>
    </source>
</evidence>
<reference evidence="1 2" key="1">
    <citation type="submission" date="2020-02" db="EMBL/GenBank/DDBJ databases">
        <authorList>
            <person name="Gao J."/>
            <person name="Sun J."/>
        </authorList>
    </citation>
    <scope>NUCLEOTIDE SEQUENCE [LARGE SCALE GENOMIC DNA]</scope>
    <source>
        <strain evidence="1 2">7124</strain>
    </source>
</reference>
<keyword evidence="2" id="KW-1185">Reference proteome</keyword>
<dbReference type="Proteomes" id="UP000480151">
    <property type="component" value="Unassembled WGS sequence"/>
</dbReference>
<sequence length="190" mass="22300">MKNTTNVYFVRHAQSDHTVHNEELRPLTVKGLADTKLVTVVLRDKDISVVFSSPYQRTMDTVKDLAEYLKLKVKSIDGLRERFVGEWVEDFKQYSKNQWDDFDYKLDGGESLREAQERNMNALLKIIRENEGSNIVIGTHGTALSTIINYYNKDYGYNDFWNIIDRMPYIVRFQYQGEEVISIEEIEIQD</sequence>
<dbReference type="InterPro" id="IPR050275">
    <property type="entry name" value="PGM_Phosphatase"/>
</dbReference>
<dbReference type="PANTHER" id="PTHR48100">
    <property type="entry name" value="BROAD-SPECIFICITY PHOSPHATASE YOR283W-RELATED"/>
    <property type="match status" value="1"/>
</dbReference>
<gene>
    <name evidence="1" type="ORF">G5B47_13765</name>
</gene>
<dbReference type="SUPFAM" id="SSF53254">
    <property type="entry name" value="Phosphoglycerate mutase-like"/>
    <property type="match status" value="1"/>
</dbReference>
<dbReference type="Gene3D" id="3.40.50.1240">
    <property type="entry name" value="Phosphoglycerate mutase-like"/>
    <property type="match status" value="1"/>
</dbReference>
<dbReference type="AlphaFoldDB" id="A0A6M1PLV4"/>
<dbReference type="RefSeq" id="WP_165098986.1">
    <property type="nucleotide sequence ID" value="NZ_JAAKGU010000005.1"/>
</dbReference>
<dbReference type="InterPro" id="IPR029033">
    <property type="entry name" value="His_PPase_superfam"/>
</dbReference>
<organism evidence="1 2">
    <name type="scientific">Paenibacillus apii</name>
    <dbReference type="NCBI Taxonomy" id="1850370"/>
    <lineage>
        <taxon>Bacteria</taxon>
        <taxon>Bacillati</taxon>
        <taxon>Bacillota</taxon>
        <taxon>Bacilli</taxon>
        <taxon>Bacillales</taxon>
        <taxon>Paenibacillaceae</taxon>
        <taxon>Paenibacillus</taxon>
    </lineage>
</organism>
<dbReference type="CDD" id="cd07067">
    <property type="entry name" value="HP_PGM_like"/>
    <property type="match status" value="1"/>
</dbReference>
<dbReference type="PANTHER" id="PTHR48100:SF59">
    <property type="entry name" value="ADENOSYLCOBALAMIN_ALPHA-RIBAZOLE PHOSPHATASE"/>
    <property type="match status" value="1"/>
</dbReference>
<dbReference type="GO" id="GO:0005737">
    <property type="term" value="C:cytoplasm"/>
    <property type="evidence" value="ECO:0007669"/>
    <property type="project" value="TreeGrafter"/>
</dbReference>
<proteinExistence type="predicted"/>
<name>A0A6M1PLV4_9BACL</name>
<accession>A0A6M1PLV4</accession>
<dbReference type="InterPro" id="IPR013078">
    <property type="entry name" value="His_Pase_superF_clade-1"/>
</dbReference>
<comment type="caution">
    <text evidence="1">The sequence shown here is derived from an EMBL/GenBank/DDBJ whole genome shotgun (WGS) entry which is preliminary data.</text>
</comment>
<dbReference type="SMART" id="SM00855">
    <property type="entry name" value="PGAM"/>
    <property type="match status" value="1"/>
</dbReference>
<dbReference type="EMBL" id="JAAKGU010000005">
    <property type="protein sequence ID" value="NGM83484.1"/>
    <property type="molecule type" value="Genomic_DNA"/>
</dbReference>
<dbReference type="GO" id="GO:0016791">
    <property type="term" value="F:phosphatase activity"/>
    <property type="evidence" value="ECO:0007669"/>
    <property type="project" value="TreeGrafter"/>
</dbReference>
<protein>
    <submittedName>
        <fullName evidence="1">Histidine phosphatase family protein</fullName>
    </submittedName>
</protein>
<dbReference type="Pfam" id="PF00300">
    <property type="entry name" value="His_Phos_1"/>
    <property type="match status" value="1"/>
</dbReference>